<protein>
    <submittedName>
        <fullName evidence="1">Uncharacterized protein</fullName>
    </submittedName>
</protein>
<dbReference type="EMBL" id="MFEI01000022">
    <property type="protein sequence ID" value="OGE80643.1"/>
    <property type="molecule type" value="Genomic_DNA"/>
</dbReference>
<gene>
    <name evidence="1" type="ORF">A2826_00145</name>
</gene>
<proteinExistence type="predicted"/>
<dbReference type="AlphaFoldDB" id="A0A1F5NSQ9"/>
<organism evidence="1 2">
    <name type="scientific">Candidatus Doudnabacteria bacterium RIFCSPHIGHO2_01_FULL_43_23</name>
    <dbReference type="NCBI Taxonomy" id="1817822"/>
    <lineage>
        <taxon>Bacteria</taxon>
        <taxon>Candidatus Doudnaibacteriota</taxon>
    </lineage>
</organism>
<comment type="caution">
    <text evidence="1">The sequence shown here is derived from an EMBL/GenBank/DDBJ whole genome shotgun (WGS) entry which is preliminary data.</text>
</comment>
<sequence>MGKRAKEGQMTQQAVTELCELMKPHVWEEADSRRRADAIVSFACSVSEEVLKRAGITKDLPGWRFYLLAIASDQLAERPEDYVGASNPSGQGRLLMSLNLYSVPSDLSVYRGPGVAHTLIFCCDRVLFWDSPHDRPFCSKSYEDAARFVIFWLAEKILQIIRKNNWDRVSELPDLFDRLMAFEVA</sequence>
<evidence type="ECO:0000313" key="2">
    <source>
        <dbReference type="Proteomes" id="UP000177912"/>
    </source>
</evidence>
<evidence type="ECO:0000313" key="1">
    <source>
        <dbReference type="EMBL" id="OGE80643.1"/>
    </source>
</evidence>
<dbReference type="STRING" id="1817822.A2826_00145"/>
<dbReference type="Proteomes" id="UP000177912">
    <property type="component" value="Unassembled WGS sequence"/>
</dbReference>
<accession>A0A1F5NSQ9</accession>
<reference evidence="1 2" key="1">
    <citation type="journal article" date="2016" name="Nat. Commun.">
        <title>Thousands of microbial genomes shed light on interconnected biogeochemical processes in an aquifer system.</title>
        <authorList>
            <person name="Anantharaman K."/>
            <person name="Brown C.T."/>
            <person name="Hug L.A."/>
            <person name="Sharon I."/>
            <person name="Castelle C.J."/>
            <person name="Probst A.J."/>
            <person name="Thomas B.C."/>
            <person name="Singh A."/>
            <person name="Wilkins M.J."/>
            <person name="Karaoz U."/>
            <person name="Brodie E.L."/>
            <person name="Williams K.H."/>
            <person name="Hubbard S.S."/>
            <person name="Banfield J.F."/>
        </authorList>
    </citation>
    <scope>NUCLEOTIDE SEQUENCE [LARGE SCALE GENOMIC DNA]</scope>
</reference>
<name>A0A1F5NSQ9_9BACT</name>